<name>A0A1M6R5L8_9BACL</name>
<protein>
    <submittedName>
        <fullName evidence="2">Methyltransferase domain-containing protein</fullName>
    </submittedName>
</protein>
<dbReference type="Proteomes" id="UP000184016">
    <property type="component" value="Unassembled WGS sequence"/>
</dbReference>
<dbReference type="InterPro" id="IPR013216">
    <property type="entry name" value="Methyltransf_11"/>
</dbReference>
<proteinExistence type="predicted"/>
<keyword evidence="2" id="KW-0808">Transferase</keyword>
<evidence type="ECO:0000313" key="2">
    <source>
        <dbReference type="EMBL" id="SHK27775.1"/>
    </source>
</evidence>
<dbReference type="CDD" id="cd02440">
    <property type="entry name" value="AdoMet_MTases"/>
    <property type="match status" value="1"/>
</dbReference>
<dbReference type="InterPro" id="IPR029063">
    <property type="entry name" value="SAM-dependent_MTases_sf"/>
</dbReference>
<dbReference type="AlphaFoldDB" id="A0A1M6R5L8"/>
<dbReference type="Gene3D" id="3.40.50.150">
    <property type="entry name" value="Vaccinia Virus protein VP39"/>
    <property type="match status" value="1"/>
</dbReference>
<evidence type="ECO:0000313" key="3">
    <source>
        <dbReference type="Proteomes" id="UP000184016"/>
    </source>
</evidence>
<gene>
    <name evidence="2" type="ORF">SAMN05443507_11164</name>
</gene>
<accession>A0A1M6R5L8</accession>
<sequence>MVEATRIRVGPQVTVLEQDLSEVLLFEDETFDIILSSLTLHYFDDWTTTFQEFHRVIKTGGRFVYSVHHPFMDFKLFDRPDYFVHELLEEVLNKKESGPVEVTFFRRPMSEIINVTTGDFTLVHIIEPKPVSEFIKKSRRKQRYIINL</sequence>
<keyword evidence="3" id="KW-1185">Reference proteome</keyword>
<dbReference type="SUPFAM" id="SSF53335">
    <property type="entry name" value="S-adenosyl-L-methionine-dependent methyltransferases"/>
    <property type="match status" value="1"/>
</dbReference>
<dbReference type="EMBL" id="FRAF01000011">
    <property type="protein sequence ID" value="SHK27775.1"/>
    <property type="molecule type" value="Genomic_DNA"/>
</dbReference>
<dbReference type="STRING" id="1830138.SAMN05443507_11164"/>
<feature type="domain" description="Methyltransferase type 11" evidence="1">
    <location>
        <begin position="4"/>
        <end position="64"/>
    </location>
</feature>
<dbReference type="Pfam" id="PF08241">
    <property type="entry name" value="Methyltransf_11"/>
    <property type="match status" value="1"/>
</dbReference>
<reference evidence="3" key="1">
    <citation type="submission" date="2016-11" db="EMBL/GenBank/DDBJ databases">
        <authorList>
            <person name="Varghese N."/>
            <person name="Submissions S."/>
        </authorList>
    </citation>
    <scope>NUCLEOTIDE SEQUENCE [LARGE SCALE GENOMIC DNA]</scope>
    <source>
        <strain evidence="3">USBA-503</strain>
    </source>
</reference>
<evidence type="ECO:0000259" key="1">
    <source>
        <dbReference type="Pfam" id="PF08241"/>
    </source>
</evidence>
<organism evidence="2 3">
    <name type="scientific">Alicyclobacillus tolerans</name>
    <dbReference type="NCBI Taxonomy" id="90970"/>
    <lineage>
        <taxon>Bacteria</taxon>
        <taxon>Bacillati</taxon>
        <taxon>Bacillota</taxon>
        <taxon>Bacilli</taxon>
        <taxon>Bacillales</taxon>
        <taxon>Alicyclobacillaceae</taxon>
        <taxon>Alicyclobacillus</taxon>
    </lineage>
</organism>
<keyword evidence="2" id="KW-0489">Methyltransferase</keyword>
<dbReference type="GO" id="GO:0008757">
    <property type="term" value="F:S-adenosylmethionine-dependent methyltransferase activity"/>
    <property type="evidence" value="ECO:0007669"/>
    <property type="project" value="InterPro"/>
</dbReference>
<dbReference type="GO" id="GO:0032259">
    <property type="term" value="P:methylation"/>
    <property type="evidence" value="ECO:0007669"/>
    <property type="project" value="UniProtKB-KW"/>
</dbReference>